<dbReference type="InterPro" id="IPR000620">
    <property type="entry name" value="EamA_dom"/>
</dbReference>
<keyword evidence="3 6" id="KW-0812">Transmembrane</keyword>
<dbReference type="RefSeq" id="WP_130991500.1">
    <property type="nucleotide sequence ID" value="NZ_SISK01000008.1"/>
</dbReference>
<reference evidence="8 9" key="1">
    <citation type="submission" date="2019-02" db="EMBL/GenBank/DDBJ databases">
        <title>Paracoccus subflavus sp. nov., isolated from marine sediment of the Pacific Ocean.</title>
        <authorList>
            <person name="Zhang G."/>
        </authorList>
    </citation>
    <scope>NUCLEOTIDE SEQUENCE [LARGE SCALE GENOMIC DNA]</scope>
    <source>
        <strain evidence="8 9">GY0581</strain>
    </source>
</reference>
<gene>
    <name evidence="8" type="ORF">EYE42_11630</name>
</gene>
<evidence type="ECO:0000256" key="4">
    <source>
        <dbReference type="ARBA" id="ARBA00022989"/>
    </source>
</evidence>
<proteinExistence type="inferred from homology"/>
<dbReference type="OrthoDB" id="8478503at2"/>
<comment type="caution">
    <text evidence="8">The sequence shown here is derived from an EMBL/GenBank/DDBJ whole genome shotgun (WGS) entry which is preliminary data.</text>
</comment>
<keyword evidence="9" id="KW-1185">Reference proteome</keyword>
<feature type="domain" description="EamA" evidence="7">
    <location>
        <begin position="8"/>
        <end position="143"/>
    </location>
</feature>
<feature type="transmembrane region" description="Helical" evidence="6">
    <location>
        <begin position="42"/>
        <end position="59"/>
    </location>
</feature>
<dbReference type="SUPFAM" id="SSF103481">
    <property type="entry name" value="Multidrug resistance efflux transporter EmrE"/>
    <property type="match status" value="2"/>
</dbReference>
<dbReference type="PANTHER" id="PTHR22911">
    <property type="entry name" value="ACYL-MALONYL CONDENSING ENZYME-RELATED"/>
    <property type="match status" value="1"/>
</dbReference>
<feature type="transmembrane region" description="Helical" evidence="6">
    <location>
        <begin position="249"/>
        <end position="268"/>
    </location>
</feature>
<evidence type="ECO:0000259" key="7">
    <source>
        <dbReference type="Pfam" id="PF00892"/>
    </source>
</evidence>
<feature type="transmembrane region" description="Helical" evidence="6">
    <location>
        <begin position="79"/>
        <end position="97"/>
    </location>
</feature>
<protein>
    <submittedName>
        <fullName evidence="8">DMT family transporter</fullName>
    </submittedName>
</protein>
<dbReference type="Pfam" id="PF00892">
    <property type="entry name" value="EamA"/>
    <property type="match status" value="2"/>
</dbReference>
<feature type="transmembrane region" description="Helical" evidence="6">
    <location>
        <begin position="103"/>
        <end position="120"/>
    </location>
</feature>
<dbReference type="EMBL" id="SISK01000008">
    <property type="protein sequence ID" value="TBN39077.1"/>
    <property type="molecule type" value="Genomic_DNA"/>
</dbReference>
<feature type="domain" description="EamA" evidence="7">
    <location>
        <begin position="161"/>
        <end position="291"/>
    </location>
</feature>
<feature type="transmembrane region" description="Helical" evidence="6">
    <location>
        <begin position="274"/>
        <end position="292"/>
    </location>
</feature>
<dbReference type="GO" id="GO:0016020">
    <property type="term" value="C:membrane"/>
    <property type="evidence" value="ECO:0007669"/>
    <property type="project" value="UniProtKB-SubCell"/>
</dbReference>
<evidence type="ECO:0000313" key="9">
    <source>
        <dbReference type="Proteomes" id="UP000293520"/>
    </source>
</evidence>
<sequence>MPQSNPMQGILLKCASVAVFTVMAAMIKATSGDAAVPAGQQVFFRSLFAIPVILAWLALRGQLRTGLRTVRPLGHVYRGLVGTASMGLNFWALSLLSFPEATAIGYAAPLLVVIFAAMFLGEDVRLFRLSMVGIGLTGVLIVLSPQLRVGVGAGPDPARTLGAVVALGGAVGAALAQVFVRKLVATEQTSAIVFWFSATSAVLGLLTLPFGWVMPDRATALLLVGSGLLGGLAQILLTSAYRHADASLVAPFEYVSMILAIAIGWYVFAEAPTLVVLAGASLVILAGIAIIWREHRLGLERNRPRKAMTPQG</sequence>
<dbReference type="Proteomes" id="UP000293520">
    <property type="component" value="Unassembled WGS sequence"/>
</dbReference>
<organism evidence="8 9">
    <name type="scientific">Paracoccus subflavus</name>
    <dbReference type="NCBI Taxonomy" id="2528244"/>
    <lineage>
        <taxon>Bacteria</taxon>
        <taxon>Pseudomonadati</taxon>
        <taxon>Pseudomonadota</taxon>
        <taxon>Alphaproteobacteria</taxon>
        <taxon>Rhodobacterales</taxon>
        <taxon>Paracoccaceae</taxon>
        <taxon>Paracoccus</taxon>
    </lineage>
</organism>
<dbReference type="AlphaFoldDB" id="A0A4Q9G027"/>
<feature type="transmembrane region" description="Helical" evidence="6">
    <location>
        <begin position="159"/>
        <end position="180"/>
    </location>
</feature>
<comment type="similarity">
    <text evidence="2">Belongs to the drug/metabolite transporter (DMT) superfamily. 10 TMS drug/metabolite exporter (DME) (TC 2.A.7.3) family.</text>
</comment>
<dbReference type="PANTHER" id="PTHR22911:SF6">
    <property type="entry name" value="SOLUTE CARRIER FAMILY 35 MEMBER G1"/>
    <property type="match status" value="1"/>
</dbReference>
<evidence type="ECO:0000256" key="3">
    <source>
        <dbReference type="ARBA" id="ARBA00022692"/>
    </source>
</evidence>
<evidence type="ECO:0000256" key="6">
    <source>
        <dbReference type="SAM" id="Phobius"/>
    </source>
</evidence>
<evidence type="ECO:0000256" key="2">
    <source>
        <dbReference type="ARBA" id="ARBA00009853"/>
    </source>
</evidence>
<feature type="transmembrane region" description="Helical" evidence="6">
    <location>
        <begin position="192"/>
        <end position="212"/>
    </location>
</feature>
<evidence type="ECO:0000256" key="5">
    <source>
        <dbReference type="ARBA" id="ARBA00023136"/>
    </source>
</evidence>
<keyword evidence="5 6" id="KW-0472">Membrane</keyword>
<comment type="subcellular location">
    <subcellularLocation>
        <location evidence="1">Membrane</location>
        <topology evidence="1">Multi-pass membrane protein</topology>
    </subcellularLocation>
</comment>
<keyword evidence="4 6" id="KW-1133">Transmembrane helix</keyword>
<evidence type="ECO:0000256" key="1">
    <source>
        <dbReference type="ARBA" id="ARBA00004141"/>
    </source>
</evidence>
<feature type="transmembrane region" description="Helical" evidence="6">
    <location>
        <begin position="218"/>
        <end position="237"/>
    </location>
</feature>
<accession>A0A4Q9G027</accession>
<dbReference type="InterPro" id="IPR037185">
    <property type="entry name" value="EmrE-like"/>
</dbReference>
<evidence type="ECO:0000313" key="8">
    <source>
        <dbReference type="EMBL" id="TBN39077.1"/>
    </source>
</evidence>
<name>A0A4Q9G027_9RHOB</name>
<feature type="transmembrane region" description="Helical" evidence="6">
    <location>
        <begin position="127"/>
        <end position="147"/>
    </location>
</feature>